<comment type="caution">
    <text evidence="3">Lacks conserved residue(s) required for the propagation of feature annotation.</text>
</comment>
<feature type="domain" description="Sushi" evidence="4">
    <location>
        <begin position="1"/>
        <end position="63"/>
    </location>
</feature>
<sequence>CGAPPNLTFAELAAGYRNQREFPVGDTVRYSCHPGYMKRPGLPSTLRCLKNHTWSEAPEFCQRKECKFPEAPKNGRVVVLTNQLFGAVVSHTCDEG</sequence>
<dbReference type="SUPFAM" id="SSF57535">
    <property type="entry name" value="Complement control module/SCR domain"/>
    <property type="match status" value="1"/>
</dbReference>
<keyword evidence="3" id="KW-0768">Sushi</keyword>
<dbReference type="Gene3D" id="2.10.70.10">
    <property type="entry name" value="Complement Module, domain 1"/>
    <property type="match status" value="2"/>
</dbReference>
<evidence type="ECO:0000256" key="3">
    <source>
        <dbReference type="PROSITE-ProRule" id="PRU00302"/>
    </source>
</evidence>
<reference evidence="5 6" key="1">
    <citation type="submission" date="2019-09" db="EMBL/GenBank/DDBJ databases">
        <title>Bird 10,000 Genomes (B10K) Project - Family phase.</title>
        <authorList>
            <person name="Zhang G."/>
        </authorList>
    </citation>
    <scope>NUCLEOTIDE SEQUENCE [LARGE SCALE GENOMIC DNA]</scope>
    <source>
        <strain evidence="5">OUT-0002</strain>
    </source>
</reference>
<dbReference type="CDD" id="cd00033">
    <property type="entry name" value="CCP"/>
    <property type="match status" value="1"/>
</dbReference>
<evidence type="ECO:0000313" key="6">
    <source>
        <dbReference type="Proteomes" id="UP000579904"/>
    </source>
</evidence>
<dbReference type="AlphaFoldDB" id="A0A7L3NAV4"/>
<feature type="non-terminal residue" evidence="5">
    <location>
        <position position="96"/>
    </location>
</feature>
<keyword evidence="2" id="KW-1015">Disulfide bond</keyword>
<evidence type="ECO:0000256" key="2">
    <source>
        <dbReference type="ARBA" id="ARBA00023157"/>
    </source>
</evidence>
<accession>A0A7L3NAV4</accession>
<name>A0A7L3NAV4_9AVES</name>
<dbReference type="Pfam" id="PF00084">
    <property type="entry name" value="Sushi"/>
    <property type="match status" value="1"/>
</dbReference>
<dbReference type="EMBL" id="VZUB01009941">
    <property type="protein sequence ID" value="NXU76097.1"/>
    <property type="molecule type" value="Genomic_DNA"/>
</dbReference>
<evidence type="ECO:0000313" key="5">
    <source>
        <dbReference type="EMBL" id="NXU76097.1"/>
    </source>
</evidence>
<proteinExistence type="predicted"/>
<protein>
    <submittedName>
        <fullName evidence="5">DAF factor</fullName>
    </submittedName>
</protein>
<gene>
    <name evidence="5" type="primary">Cd55_0</name>
    <name evidence="5" type="ORF">OREMEL_R02680</name>
</gene>
<comment type="caution">
    <text evidence="5">The sequence shown here is derived from an EMBL/GenBank/DDBJ whole genome shotgun (WGS) entry which is preliminary data.</text>
</comment>
<dbReference type="SMART" id="SM00032">
    <property type="entry name" value="CCP"/>
    <property type="match status" value="1"/>
</dbReference>
<evidence type="ECO:0000259" key="4">
    <source>
        <dbReference type="PROSITE" id="PS50923"/>
    </source>
</evidence>
<organism evidence="5 6">
    <name type="scientific">Oreotrochilus melanogaster</name>
    <dbReference type="NCBI Taxonomy" id="689266"/>
    <lineage>
        <taxon>Eukaryota</taxon>
        <taxon>Metazoa</taxon>
        <taxon>Chordata</taxon>
        <taxon>Craniata</taxon>
        <taxon>Vertebrata</taxon>
        <taxon>Euteleostomi</taxon>
        <taxon>Archelosauria</taxon>
        <taxon>Archosauria</taxon>
        <taxon>Dinosauria</taxon>
        <taxon>Saurischia</taxon>
        <taxon>Theropoda</taxon>
        <taxon>Coelurosauria</taxon>
        <taxon>Aves</taxon>
        <taxon>Neognathae</taxon>
        <taxon>Neoaves</taxon>
        <taxon>Strisores</taxon>
        <taxon>Apodiformes</taxon>
        <taxon>Trochilidae</taxon>
        <taxon>Oreotrochilus</taxon>
    </lineage>
</organism>
<dbReference type="PROSITE" id="PS50923">
    <property type="entry name" value="SUSHI"/>
    <property type="match status" value="1"/>
</dbReference>
<dbReference type="OrthoDB" id="6103690at2759"/>
<dbReference type="Proteomes" id="UP000579904">
    <property type="component" value="Unassembled WGS sequence"/>
</dbReference>
<dbReference type="PANTHER" id="PTHR45656">
    <property type="entry name" value="PROTEIN CBR-CLEC-78"/>
    <property type="match status" value="1"/>
</dbReference>
<dbReference type="PANTHER" id="PTHR45656:SF15">
    <property type="entry name" value="SUSHI DOMAIN-CONTAINING PROTEIN"/>
    <property type="match status" value="1"/>
</dbReference>
<feature type="non-terminal residue" evidence="5">
    <location>
        <position position="1"/>
    </location>
</feature>
<evidence type="ECO:0000256" key="1">
    <source>
        <dbReference type="ARBA" id="ARBA00022737"/>
    </source>
</evidence>
<keyword evidence="6" id="KW-1185">Reference proteome</keyword>
<dbReference type="InterPro" id="IPR051277">
    <property type="entry name" value="SEZ6_CSMD_C4BPB_Regulators"/>
</dbReference>
<dbReference type="InterPro" id="IPR000436">
    <property type="entry name" value="Sushi_SCR_CCP_dom"/>
</dbReference>
<dbReference type="InterPro" id="IPR035976">
    <property type="entry name" value="Sushi/SCR/CCP_sf"/>
</dbReference>
<keyword evidence="1" id="KW-0677">Repeat</keyword>